<evidence type="ECO:0000256" key="8">
    <source>
        <dbReference type="ARBA" id="ARBA00022989"/>
    </source>
</evidence>
<dbReference type="SUPFAM" id="SSF74653">
    <property type="entry name" value="TolA/TonB C-terminal domain"/>
    <property type="match status" value="1"/>
</dbReference>
<keyword evidence="7" id="KW-0653">Protein transport</keyword>
<dbReference type="STRING" id="637905.SVI_3559"/>
<protein>
    <submittedName>
        <fullName evidence="12">TonB1 protein</fullName>
    </submittedName>
</protein>
<dbReference type="HOGENOM" id="CLU_983163_0_0_6"/>
<organism evidence="12 13">
    <name type="scientific">Shewanella violacea (strain JCM 10179 / CIP 106290 / LMG 19151 / DSS12)</name>
    <dbReference type="NCBI Taxonomy" id="637905"/>
    <lineage>
        <taxon>Bacteria</taxon>
        <taxon>Pseudomonadati</taxon>
        <taxon>Pseudomonadota</taxon>
        <taxon>Gammaproteobacteria</taxon>
        <taxon>Alteromonadales</taxon>
        <taxon>Shewanellaceae</taxon>
        <taxon>Shewanella</taxon>
    </lineage>
</organism>
<dbReference type="PANTHER" id="PTHR33446">
    <property type="entry name" value="PROTEIN TONB-RELATED"/>
    <property type="match status" value="1"/>
</dbReference>
<keyword evidence="4" id="KW-1003">Cell membrane</keyword>
<feature type="region of interest" description="Disordered" evidence="10">
    <location>
        <begin position="50"/>
        <end position="74"/>
    </location>
</feature>
<dbReference type="GO" id="GO:0031992">
    <property type="term" value="F:energy transducer activity"/>
    <property type="evidence" value="ECO:0007669"/>
    <property type="project" value="TreeGrafter"/>
</dbReference>
<name>D4ZBY5_SHEVD</name>
<feature type="domain" description="TonB C-terminal" evidence="11">
    <location>
        <begin position="151"/>
        <end position="240"/>
    </location>
</feature>
<evidence type="ECO:0000256" key="5">
    <source>
        <dbReference type="ARBA" id="ARBA00022519"/>
    </source>
</evidence>
<evidence type="ECO:0000259" key="11">
    <source>
        <dbReference type="PROSITE" id="PS52015"/>
    </source>
</evidence>
<dbReference type="InterPro" id="IPR006260">
    <property type="entry name" value="TonB/TolA_C"/>
</dbReference>
<keyword evidence="9" id="KW-0472">Membrane</keyword>
<evidence type="ECO:0000256" key="1">
    <source>
        <dbReference type="ARBA" id="ARBA00004383"/>
    </source>
</evidence>
<evidence type="ECO:0000256" key="3">
    <source>
        <dbReference type="ARBA" id="ARBA00022448"/>
    </source>
</evidence>
<dbReference type="InterPro" id="IPR051045">
    <property type="entry name" value="TonB-dependent_transducer"/>
</dbReference>
<reference evidence="13" key="1">
    <citation type="journal article" date="2010" name="Mol. Biosyst.">
        <title>Complete genome sequence and comparative analysis of Shewanella violacea, a psychrophilic and piezophilic bacterium from deep sea floor sediments.</title>
        <authorList>
            <person name="Aono E."/>
            <person name="Baba T."/>
            <person name="Ara T."/>
            <person name="Nishi T."/>
            <person name="Nakamichi T."/>
            <person name="Inamoto E."/>
            <person name="Toyonaga H."/>
            <person name="Hasegawa M."/>
            <person name="Takai Y."/>
            <person name="Okumura Y."/>
            <person name="Baba M."/>
            <person name="Tomita M."/>
            <person name="Kato C."/>
            <person name="Oshima T."/>
            <person name="Nakasone K."/>
            <person name="Mori H."/>
        </authorList>
    </citation>
    <scope>NUCLEOTIDE SEQUENCE [LARGE SCALE GENOMIC DNA]</scope>
    <source>
        <strain evidence="13">JCM 10179 / CIP 106290 / LMG 19151 / DSS12</strain>
    </source>
</reference>
<keyword evidence="13" id="KW-1185">Reference proteome</keyword>
<dbReference type="PROSITE" id="PS52015">
    <property type="entry name" value="TONB_CTD"/>
    <property type="match status" value="1"/>
</dbReference>
<proteinExistence type="inferred from homology"/>
<evidence type="ECO:0000256" key="10">
    <source>
        <dbReference type="SAM" id="MobiDB-lite"/>
    </source>
</evidence>
<dbReference type="KEGG" id="svo:SVI_3559"/>
<evidence type="ECO:0000256" key="2">
    <source>
        <dbReference type="ARBA" id="ARBA00006555"/>
    </source>
</evidence>
<dbReference type="EMBL" id="AP011177">
    <property type="protein sequence ID" value="BAJ03530.1"/>
    <property type="molecule type" value="Genomic_DNA"/>
</dbReference>
<dbReference type="eggNOG" id="COG0810">
    <property type="taxonomic scope" value="Bacteria"/>
</dbReference>
<dbReference type="Proteomes" id="UP000002350">
    <property type="component" value="Chromosome"/>
</dbReference>
<comment type="subcellular location">
    <subcellularLocation>
        <location evidence="1">Cell inner membrane</location>
        <topology evidence="1">Single-pass membrane protein</topology>
        <orientation evidence="1">Periplasmic side</orientation>
    </subcellularLocation>
</comment>
<keyword evidence="5" id="KW-0997">Cell inner membrane</keyword>
<dbReference type="AlphaFoldDB" id="D4ZBY5"/>
<keyword evidence="8" id="KW-1133">Transmembrane helix</keyword>
<dbReference type="Pfam" id="PF03544">
    <property type="entry name" value="TonB_C"/>
    <property type="match status" value="1"/>
</dbReference>
<dbReference type="NCBIfam" id="TIGR01352">
    <property type="entry name" value="tonB_Cterm"/>
    <property type="match status" value="1"/>
</dbReference>
<evidence type="ECO:0000256" key="6">
    <source>
        <dbReference type="ARBA" id="ARBA00022692"/>
    </source>
</evidence>
<gene>
    <name evidence="12" type="primary">tonB1</name>
    <name evidence="12" type="ordered locus">SVI_3559</name>
</gene>
<dbReference type="GO" id="GO:0015031">
    <property type="term" value="P:protein transport"/>
    <property type="evidence" value="ECO:0007669"/>
    <property type="project" value="UniProtKB-KW"/>
</dbReference>
<accession>D4ZBY5</accession>
<evidence type="ECO:0000256" key="4">
    <source>
        <dbReference type="ARBA" id="ARBA00022475"/>
    </source>
</evidence>
<evidence type="ECO:0000313" key="13">
    <source>
        <dbReference type="Proteomes" id="UP000002350"/>
    </source>
</evidence>
<sequence length="240" mass="25834">MAFGCITLLLQGGLIAALDAAPQDVHRLQMNSGSVMGQTQSLNLSIARPAKVETKPTPQKEPEPKQEIAKVQQSPVAQPIETLVAKTQTKPLAKSSVKPVKQVIAKQVSKPKTKELAKSAPKPVLTAKADVQVPNQAELAAKQGVSKTPIKLSKPTFSSPPAQPRYPKLARKRGFEGTATIEVIFNHIGEQLSLTLIDSSGFSLLDRAAIMAVEQWQFSPPSPQTAYAYTVKVPVRFALN</sequence>
<keyword evidence="6" id="KW-0812">Transmembrane</keyword>
<dbReference type="GO" id="GO:0098797">
    <property type="term" value="C:plasma membrane protein complex"/>
    <property type="evidence" value="ECO:0007669"/>
    <property type="project" value="TreeGrafter"/>
</dbReference>
<evidence type="ECO:0000256" key="7">
    <source>
        <dbReference type="ARBA" id="ARBA00022927"/>
    </source>
</evidence>
<feature type="compositionally biased region" description="Basic and acidic residues" evidence="10">
    <location>
        <begin position="50"/>
        <end position="68"/>
    </location>
</feature>
<evidence type="ECO:0000256" key="9">
    <source>
        <dbReference type="ARBA" id="ARBA00023136"/>
    </source>
</evidence>
<dbReference type="GO" id="GO:0055085">
    <property type="term" value="P:transmembrane transport"/>
    <property type="evidence" value="ECO:0007669"/>
    <property type="project" value="InterPro"/>
</dbReference>
<dbReference type="Gene3D" id="3.30.1150.10">
    <property type="match status" value="1"/>
</dbReference>
<dbReference type="InterPro" id="IPR037682">
    <property type="entry name" value="TonB_C"/>
</dbReference>
<dbReference type="PANTHER" id="PTHR33446:SF2">
    <property type="entry name" value="PROTEIN TONB"/>
    <property type="match status" value="1"/>
</dbReference>
<keyword evidence="3" id="KW-0813">Transport</keyword>
<comment type="similarity">
    <text evidence="2">Belongs to the TonB family.</text>
</comment>
<evidence type="ECO:0000313" key="12">
    <source>
        <dbReference type="EMBL" id="BAJ03530.1"/>
    </source>
</evidence>